<feature type="transmembrane region" description="Helical" evidence="5">
    <location>
        <begin position="752"/>
        <end position="774"/>
    </location>
</feature>
<feature type="transmembrane region" description="Helical" evidence="5">
    <location>
        <begin position="1013"/>
        <end position="1032"/>
    </location>
</feature>
<evidence type="ECO:0000256" key="4">
    <source>
        <dbReference type="ARBA" id="ARBA00023136"/>
    </source>
</evidence>
<dbReference type="InterPro" id="IPR036259">
    <property type="entry name" value="MFS_trans_sf"/>
</dbReference>
<feature type="transmembrane region" description="Helical" evidence="5">
    <location>
        <begin position="642"/>
        <end position="664"/>
    </location>
</feature>
<dbReference type="GO" id="GO:0022857">
    <property type="term" value="F:transmembrane transporter activity"/>
    <property type="evidence" value="ECO:0007669"/>
    <property type="project" value="InterPro"/>
</dbReference>
<dbReference type="Proteomes" id="UP001214415">
    <property type="component" value="Chromosome 1"/>
</dbReference>
<feature type="transmembrane region" description="Helical" evidence="5">
    <location>
        <begin position="1038"/>
        <end position="1060"/>
    </location>
</feature>
<feature type="transmembrane region" description="Helical" evidence="5">
    <location>
        <begin position="982"/>
        <end position="1001"/>
    </location>
</feature>
<keyword evidence="3 5" id="KW-1133">Transmembrane helix</keyword>
<evidence type="ECO:0000256" key="2">
    <source>
        <dbReference type="ARBA" id="ARBA00022692"/>
    </source>
</evidence>
<dbReference type="PROSITE" id="PS50850">
    <property type="entry name" value="MFS"/>
    <property type="match status" value="1"/>
</dbReference>
<dbReference type="EMBL" id="CP119900">
    <property type="protein sequence ID" value="WFD21731.1"/>
    <property type="molecule type" value="Genomic_DNA"/>
</dbReference>
<dbReference type="Pfam" id="PF07690">
    <property type="entry name" value="MFS_1"/>
    <property type="match status" value="1"/>
</dbReference>
<feature type="transmembrane region" description="Helical" evidence="5">
    <location>
        <begin position="1102"/>
        <end position="1122"/>
    </location>
</feature>
<evidence type="ECO:0000313" key="7">
    <source>
        <dbReference type="EMBL" id="WFD21731.1"/>
    </source>
</evidence>
<feature type="transmembrane region" description="Helical" evidence="5">
    <location>
        <begin position="717"/>
        <end position="740"/>
    </location>
</feature>
<feature type="transmembrane region" description="Helical" evidence="5">
    <location>
        <begin position="1067"/>
        <end position="1090"/>
    </location>
</feature>
<feature type="transmembrane region" description="Helical" evidence="5">
    <location>
        <begin position="614"/>
        <end position="630"/>
    </location>
</feature>
<keyword evidence="8" id="KW-1185">Reference proteome</keyword>
<dbReference type="GO" id="GO:0005886">
    <property type="term" value="C:plasma membrane"/>
    <property type="evidence" value="ECO:0007669"/>
    <property type="project" value="TreeGrafter"/>
</dbReference>
<keyword evidence="2 5" id="KW-0812">Transmembrane</keyword>
<evidence type="ECO:0000256" key="3">
    <source>
        <dbReference type="ARBA" id="ARBA00022989"/>
    </source>
</evidence>
<feature type="transmembrane region" description="Helical" evidence="5">
    <location>
        <begin position="945"/>
        <end position="962"/>
    </location>
</feature>
<sequence length="1348" mass="151114">MDTPSTIWTRTFNRISDSFTRPQLYQLARDAKLEGVRGSMPKAQLVKAFMEQRFELRDPDNPIHAVTAFVPLPISDVFLLSRESRAFFDILRRTQSNASMDKRDSQTGVTITGDPKATEKVRAWLDSIQQSIQTMRLSLQAPDELLRWISYRTNCHVAKEGSDICLRYLQPESAEQACMLLEEQHRTDFVQAHATWMVSPSETSDSMFLSCLPFSPGTTAEPLPLYAMQKGTWSRLVADDTDAPLHLVPASHTTSEFPMALFEGLNDVESCIPATLTDGAWTEHAHTSYGHMLWNQVPADLSTIPSLESPGIFLASSPPSCMQNSPTISGWTELEFDEQELERFYYRVESDRGAVDLVLTLGTQGAPVWQTATWVCHADTHVLCPTLPMDLHVKVSKEAPLRLSALDDTPLASYLDHVSQIRAAQHGSSAFEALEQADTSSKPHLPLQVQLSTPEGSFSGLVTTIIYEITELDKIGKYDPAGSKYGHHSKTYLCTPTAQQRGLCKPDQLNYYVIDDELSPWSIKQERMDFGLSAGWIFMCYKQRDQIVTVQHFVSAVLMFLVVEMACQWYFYRYYNSYPIDMRHFEAADNRAGVTSIARFLLVLTNILESVRDCMSFFLLLIVSMGYGVVRPTIGPVIIRVYALTSLHFVFSVMYSIGIIFVLLDTNNAWVGAFIFPMAFTLTIFYMWILSSLKSTIQDLQERHQTFKMNMFKRLQVILLGAVVFLTLYFFGIIGLIAFTGTKDFIEQSWKYRWFVLEGVLVLLYLVVFGLIAWSWRPTGNNMRLAMSDELATDEEAAAGQFEVHTIGSVHEDLDEDAEEVESVHLHQLSRTPKDTSAPQFHVEEPDYAAVDSDDDYGHDDDKHTSYPAVVDMNPAPNDLEKTGGDVTFKAQDAANDQGAPLKAPQQVNFDQIEDLKREHPSAIIVTWDGDDPESPFNWSITYRLYLTALVFMLNTGCTFASSLPSSLLEEISHSTHVSQEVVKVAVFIYVGGFAAGPLLWAPLSELYGTRPILIASTFLATVFQMASALAPNIGALIIFRFLAGTMSSAILAVGGGIFANIFDKDLLAFGMAVHSLGASGGPAVGPLVGAWVHVEGASWHWGLWACCILEGFLTVLTVFTLEETNKNFTLTKKAKRLRHQTGNENYKSVMELRAFNAKEFVDKWLLVPFKMILYEPMVLSTSLYFGFLYSTVYLFFVAFPIVFGGLHGFNSVQSSMVFLSYFAGEMVVAACIVLIENRRYMRKRAASPTGTLPPEERLRCSLVGSPLIVMALFWFAWTCYSSISIWSPIMAIATYGASFYCVKMYHKLNPHWATSLIAFIALLLGPIPFILYKYGPWLRSKARYAFG</sequence>
<protein>
    <recommendedName>
        <fullName evidence="6">Major facilitator superfamily (MFS) profile domain-containing protein</fullName>
    </recommendedName>
</protein>
<feature type="transmembrane region" description="Helical" evidence="5">
    <location>
        <begin position="1219"/>
        <end position="1238"/>
    </location>
</feature>
<evidence type="ECO:0000256" key="5">
    <source>
        <dbReference type="SAM" id="Phobius"/>
    </source>
</evidence>
<dbReference type="InterPro" id="IPR020846">
    <property type="entry name" value="MFS_dom"/>
</dbReference>
<dbReference type="CDD" id="cd17323">
    <property type="entry name" value="MFS_Tpo1_MDR_like"/>
    <property type="match status" value="1"/>
</dbReference>
<evidence type="ECO:0000256" key="1">
    <source>
        <dbReference type="ARBA" id="ARBA00004141"/>
    </source>
</evidence>
<organism evidence="7 8">
    <name type="scientific">Malassezia equina</name>
    <dbReference type="NCBI Taxonomy" id="1381935"/>
    <lineage>
        <taxon>Eukaryota</taxon>
        <taxon>Fungi</taxon>
        <taxon>Dikarya</taxon>
        <taxon>Basidiomycota</taxon>
        <taxon>Ustilaginomycotina</taxon>
        <taxon>Malasseziomycetes</taxon>
        <taxon>Malasseziales</taxon>
        <taxon>Malasseziaceae</taxon>
        <taxon>Malassezia</taxon>
    </lineage>
</organism>
<feature type="transmembrane region" description="Helical" evidence="5">
    <location>
        <begin position="1315"/>
        <end position="1333"/>
    </location>
</feature>
<feature type="transmembrane region" description="Helical" evidence="5">
    <location>
        <begin position="1184"/>
        <end position="1207"/>
    </location>
</feature>
<feature type="transmembrane region" description="Helical" evidence="5">
    <location>
        <begin position="670"/>
        <end position="690"/>
    </location>
</feature>
<dbReference type="PANTHER" id="PTHR23502">
    <property type="entry name" value="MAJOR FACILITATOR SUPERFAMILY"/>
    <property type="match status" value="1"/>
</dbReference>
<dbReference type="InterPro" id="IPR053937">
    <property type="entry name" value="GOST_TM"/>
</dbReference>
<name>A0AAF0EBS5_9BASI</name>
<proteinExistence type="predicted"/>
<dbReference type="InterPro" id="IPR011701">
    <property type="entry name" value="MFS"/>
</dbReference>
<accession>A0AAF0EBS5</accession>
<evidence type="ECO:0000259" key="6">
    <source>
        <dbReference type="PROSITE" id="PS50850"/>
    </source>
</evidence>
<feature type="transmembrane region" description="Helical" evidence="5">
    <location>
        <begin position="553"/>
        <end position="572"/>
    </location>
</feature>
<feature type="domain" description="Major facilitator superfamily (MFS) profile" evidence="6">
    <location>
        <begin position="941"/>
        <end position="1348"/>
    </location>
</feature>
<dbReference type="PANTHER" id="PTHR23502:SF74">
    <property type="entry name" value="MAJOR FACILITATOR SUPERFAMILY (MFS) PROFILE DOMAIN-CONTAINING PROTEIN"/>
    <property type="match status" value="1"/>
</dbReference>
<keyword evidence="4 5" id="KW-0472">Membrane</keyword>
<gene>
    <name evidence="7" type="ORF">MEQU1_000386</name>
</gene>
<dbReference type="SUPFAM" id="SSF103473">
    <property type="entry name" value="MFS general substrate transporter"/>
    <property type="match status" value="1"/>
</dbReference>
<dbReference type="Gene3D" id="1.20.1250.20">
    <property type="entry name" value="MFS general substrate transporter like domains"/>
    <property type="match status" value="1"/>
</dbReference>
<dbReference type="Pfam" id="PF06814">
    <property type="entry name" value="GOST_TM"/>
    <property type="match status" value="1"/>
</dbReference>
<reference evidence="7" key="1">
    <citation type="submission" date="2023-03" db="EMBL/GenBank/DDBJ databases">
        <title>Mating type loci evolution in Malassezia.</title>
        <authorList>
            <person name="Coelho M.A."/>
        </authorList>
    </citation>
    <scope>NUCLEOTIDE SEQUENCE</scope>
    <source>
        <strain evidence="7">CBS 12830</strain>
    </source>
</reference>
<comment type="subcellular location">
    <subcellularLocation>
        <location evidence="1">Membrane</location>
        <topology evidence="1">Multi-pass membrane protein</topology>
    </subcellularLocation>
</comment>
<feature type="transmembrane region" description="Helical" evidence="5">
    <location>
        <begin position="1284"/>
        <end position="1303"/>
    </location>
</feature>
<evidence type="ECO:0000313" key="8">
    <source>
        <dbReference type="Proteomes" id="UP001214415"/>
    </source>
</evidence>